<dbReference type="Pfam" id="PF14903">
    <property type="entry name" value="WG_beta_rep"/>
    <property type="match status" value="4"/>
</dbReference>
<accession>A0A5C6AZN7</accession>
<name>A0A5C6AZN7_9BACT</name>
<dbReference type="OrthoDB" id="210273at2"/>
<dbReference type="PANTHER" id="PTHR37841">
    <property type="entry name" value="GLR2918 PROTEIN"/>
    <property type="match status" value="1"/>
</dbReference>
<organism evidence="1 2">
    <name type="scientific">Allorhodopirellula heiligendammensis</name>
    <dbReference type="NCBI Taxonomy" id="2714739"/>
    <lineage>
        <taxon>Bacteria</taxon>
        <taxon>Pseudomonadati</taxon>
        <taxon>Planctomycetota</taxon>
        <taxon>Planctomycetia</taxon>
        <taxon>Pirellulales</taxon>
        <taxon>Pirellulaceae</taxon>
        <taxon>Allorhodopirellula</taxon>
    </lineage>
</organism>
<proteinExistence type="predicted"/>
<dbReference type="RefSeq" id="WP_146410067.1">
    <property type="nucleotide sequence ID" value="NZ_SJPU01000014.1"/>
</dbReference>
<evidence type="ECO:0000313" key="2">
    <source>
        <dbReference type="Proteomes" id="UP000319908"/>
    </source>
</evidence>
<gene>
    <name evidence="1" type="ORF">Poly21_56630</name>
</gene>
<protein>
    <submittedName>
        <fullName evidence="1">KWG Leptospira</fullName>
    </submittedName>
</protein>
<sequence length="323" mass="36172">MRDNLYFIRRNGKCGYVNRQGDIVVDPVYSDATGFADGLGCVQDGMDLHILNVNGKVEATIENASIFGHSFSEGYLCVDRNDKLGFVDEHGNVVIDFEFQRAADVVQGMAIVQLSDDRYGLISTMGDWVFEPQYNYITEYWPDSKLTAVVVDDYRWSLRPLDGSDRLQREFASTHQEREGLLPVCPEQDGKWGWVDTRCTDVVSEQFDGTGTAFFDGTIAVVTDNRWGVSDTRGNLLVQQKYNFTGNLHFGRRRFYEGAAKPGTLVGGKYGFLDAAGEIAIPARFDGALDFVGDAAMVTVGQRRDAKLGWINENGEFFWNPNR</sequence>
<dbReference type="AlphaFoldDB" id="A0A5C6AZN7"/>
<evidence type="ECO:0000313" key="1">
    <source>
        <dbReference type="EMBL" id="TWU05423.1"/>
    </source>
</evidence>
<reference evidence="1 2" key="1">
    <citation type="journal article" date="2020" name="Antonie Van Leeuwenhoek">
        <title>Rhodopirellula heiligendammensis sp. nov., Rhodopirellula pilleata sp. nov., and Rhodopirellula solitaria sp. nov. isolated from natural or artificial marine surfaces in Northern Germany and California, USA, and emended description of the genus Rhodopirellula.</title>
        <authorList>
            <person name="Kallscheuer N."/>
            <person name="Wiegand S."/>
            <person name="Jogler M."/>
            <person name="Boedeker C."/>
            <person name="Peeters S.H."/>
            <person name="Rast P."/>
            <person name="Heuer A."/>
            <person name="Jetten M.S.M."/>
            <person name="Rohde M."/>
            <person name="Jogler C."/>
        </authorList>
    </citation>
    <scope>NUCLEOTIDE SEQUENCE [LARGE SCALE GENOMIC DNA]</scope>
    <source>
        <strain evidence="1 2">Poly21</strain>
    </source>
</reference>
<dbReference type="EMBL" id="SJPU01000014">
    <property type="protein sequence ID" value="TWU05423.1"/>
    <property type="molecule type" value="Genomic_DNA"/>
</dbReference>
<comment type="caution">
    <text evidence="1">The sequence shown here is derived from an EMBL/GenBank/DDBJ whole genome shotgun (WGS) entry which is preliminary data.</text>
</comment>
<dbReference type="Proteomes" id="UP000319908">
    <property type="component" value="Unassembled WGS sequence"/>
</dbReference>
<dbReference type="InterPro" id="IPR032774">
    <property type="entry name" value="WG_beta_rep"/>
</dbReference>
<keyword evidence="2" id="KW-1185">Reference proteome</keyword>
<dbReference type="PANTHER" id="PTHR37841:SF1">
    <property type="entry name" value="DUF3298 DOMAIN-CONTAINING PROTEIN"/>
    <property type="match status" value="1"/>
</dbReference>